<dbReference type="SUPFAM" id="SSF52540">
    <property type="entry name" value="P-loop containing nucleoside triphosphate hydrolases"/>
    <property type="match status" value="2"/>
</dbReference>
<dbReference type="STRING" id="454130.A0A0U4ZZ98"/>
<accession>A0A0U4ZZ98</accession>
<dbReference type="OrthoDB" id="347435at2759"/>
<dbReference type="Proteomes" id="UP000054771">
    <property type="component" value="Unassembled WGS sequence"/>
</dbReference>
<dbReference type="EMBL" id="CDMC01000006">
    <property type="protein sequence ID" value="CEN61289.1"/>
    <property type="molecule type" value="Genomic_DNA"/>
</dbReference>
<dbReference type="PANTHER" id="PTHR10285">
    <property type="entry name" value="URIDINE KINASE"/>
    <property type="match status" value="1"/>
</dbReference>
<feature type="region of interest" description="Disordered" evidence="1">
    <location>
        <begin position="194"/>
        <end position="213"/>
    </location>
</feature>
<proteinExistence type="predicted"/>
<dbReference type="AlphaFoldDB" id="A0A0U4ZZ98"/>
<keyword evidence="3" id="KW-1185">Reference proteome</keyword>
<dbReference type="InterPro" id="IPR027417">
    <property type="entry name" value="P-loop_NTPase"/>
</dbReference>
<evidence type="ECO:0000313" key="3">
    <source>
        <dbReference type="Proteomes" id="UP000054771"/>
    </source>
</evidence>
<evidence type="ECO:0000256" key="1">
    <source>
        <dbReference type="SAM" id="MobiDB-lite"/>
    </source>
</evidence>
<protein>
    <submittedName>
        <fullName evidence="2">Uncharacterized protein</fullName>
    </submittedName>
</protein>
<dbReference type="Gene3D" id="3.40.50.300">
    <property type="entry name" value="P-loop containing nucleotide triphosphate hydrolases"/>
    <property type="match status" value="1"/>
</dbReference>
<gene>
    <name evidence="2" type="ORF">ASPCAL07949</name>
</gene>
<name>A0A0U4ZZ98_ASPCI</name>
<evidence type="ECO:0000313" key="2">
    <source>
        <dbReference type="EMBL" id="CEN61289.1"/>
    </source>
</evidence>
<dbReference type="OMA" id="FWRSLHP"/>
<sequence length="328" mass="36098">MPTNSNYGSALSCTIEFLQPLLKKHKQEQKQKRSNIPFFLAISGPQGSGKSTLAEALCHTLSQSPYGLSVVPLSVDDFYLTKEDLDRLLEVDPANKLVSVRGPPGTHDTIIAARTMEALAGINCPNNSRTVAIPRYDKSAFGGRGDRHPPSKWTTIQAPVDVVIFEGWCVGFQSLPDQDLDEVLEQAAAEAAHITAGESRSSEGKASIAPLSEHSSNSLRSMKRALGNYTCGAGVTAFTCKVNWGAFIHLDPTELNNVFHWRLEQEQQLRKLKGTGMTDEQVEAFIKVYMPAYLLYMDNLRKGVVSRGRQLRLILGPERDLTGIEIIE</sequence>
<organism evidence="2 3">
    <name type="scientific">Aspergillus calidoustus</name>
    <dbReference type="NCBI Taxonomy" id="454130"/>
    <lineage>
        <taxon>Eukaryota</taxon>
        <taxon>Fungi</taxon>
        <taxon>Dikarya</taxon>
        <taxon>Ascomycota</taxon>
        <taxon>Pezizomycotina</taxon>
        <taxon>Eurotiomycetes</taxon>
        <taxon>Eurotiomycetidae</taxon>
        <taxon>Eurotiales</taxon>
        <taxon>Aspergillaceae</taxon>
        <taxon>Aspergillus</taxon>
        <taxon>Aspergillus subgen. Nidulantes</taxon>
    </lineage>
</organism>
<reference evidence="3" key="1">
    <citation type="journal article" date="2016" name="Genome Announc.">
        <title>Draft genome sequences of fungus Aspergillus calidoustus.</title>
        <authorList>
            <person name="Horn F."/>
            <person name="Linde J."/>
            <person name="Mattern D.J."/>
            <person name="Walther G."/>
            <person name="Guthke R."/>
            <person name="Scherlach K."/>
            <person name="Martin K."/>
            <person name="Brakhage A.A."/>
            <person name="Petzke L."/>
            <person name="Valiante V."/>
        </authorList>
    </citation>
    <scope>NUCLEOTIDE SEQUENCE [LARGE SCALE GENOMIC DNA]</scope>
    <source>
        <strain evidence="3">SF006504</strain>
    </source>
</reference>